<dbReference type="RefSeq" id="WP_358355995.1">
    <property type="nucleotide sequence ID" value="NZ_JBEZFP010000052.1"/>
</dbReference>
<keyword evidence="5" id="KW-1185">Reference proteome</keyword>
<gene>
    <name evidence="4" type="ORF">AB0C36_20540</name>
</gene>
<feature type="region of interest" description="Disordered" evidence="1">
    <location>
        <begin position="1"/>
        <end position="49"/>
    </location>
</feature>
<dbReference type="Proteomes" id="UP001551482">
    <property type="component" value="Unassembled WGS sequence"/>
</dbReference>
<feature type="transmembrane region" description="Helical" evidence="2">
    <location>
        <begin position="164"/>
        <end position="182"/>
    </location>
</feature>
<accession>A0ABV3DL08</accession>
<sequence>MTVSSSPAARPEEAVDALANADAEVSHKATEAPPDAPREAPSSAAPDPGDRVTRIWNAAAVALPTLAVAALGWRDRALTDDGTIFLRTVRQILAGNGPVVNTGERVEANTSTLWQWLLVLIGAVTPGDIGFAAVVTGLLLTTAGVALGLDATRRLLLHGRARRVVPAGVLVLVGLPVYWEFATAGLDTGLGTCWLGGSWWLLVRSYLRPGARGQAWHAVWFGLGFLVRPDFAVIGAVFLVGLWLLLRPSPRRTAGYAAAAAALPLAYEIFRAGYYGLLVPLPALTKEAGEDNTDRGQRYVWDLVDPVALYVPAALFAVQLVAWAVPRVRGDRRRLAVVVTPVAAALVSAAYVIRVGGDYMQGRMLLPALFLVLLPGFLLPATPRLGAVAAATAVWAVAVAGPWNDGAHQVANPDLTARVRISDIEITGSRNADRTSRWTIAFPGLKAAVDAGLAADRPVLVRLDPAGGPPLLLPLAPVHGSSRISFPGGYLGVSGALVPLDDYIIEFWGLANTVGAHMEPAPGNLWPGHRKPLDEVWLLALELDPSVTYVPEMPGVTAEALAAARRALACGDLKELLESVREPMSLSRFVGNLTGAYDRTKFRIPRDPFAAERKFC</sequence>
<feature type="transmembrane region" description="Helical" evidence="2">
    <location>
        <begin position="55"/>
        <end position="73"/>
    </location>
</feature>
<evidence type="ECO:0000259" key="3">
    <source>
        <dbReference type="Pfam" id="PF26371"/>
    </source>
</evidence>
<feature type="transmembrane region" description="Helical" evidence="2">
    <location>
        <begin position="129"/>
        <end position="152"/>
    </location>
</feature>
<comment type="caution">
    <text evidence="4">The sequence shown here is derived from an EMBL/GenBank/DDBJ whole genome shotgun (WGS) entry which is preliminary data.</text>
</comment>
<organism evidence="4 5">
    <name type="scientific">Streptodolium elevatio</name>
    <dbReference type="NCBI Taxonomy" id="3157996"/>
    <lineage>
        <taxon>Bacteria</taxon>
        <taxon>Bacillati</taxon>
        <taxon>Actinomycetota</taxon>
        <taxon>Actinomycetes</taxon>
        <taxon>Kitasatosporales</taxon>
        <taxon>Streptomycetaceae</taxon>
        <taxon>Streptodolium</taxon>
    </lineage>
</organism>
<protein>
    <recommendedName>
        <fullName evidence="3">Terminal beta-(1-&gt;2)-arabinofuranosyltransferase C-terminal domain-containing protein</fullName>
    </recommendedName>
</protein>
<evidence type="ECO:0000313" key="5">
    <source>
        <dbReference type="Proteomes" id="UP001551482"/>
    </source>
</evidence>
<evidence type="ECO:0000256" key="2">
    <source>
        <dbReference type="SAM" id="Phobius"/>
    </source>
</evidence>
<proteinExistence type="predicted"/>
<dbReference type="Pfam" id="PF26371">
    <property type="entry name" value="AftB_C"/>
    <property type="match status" value="1"/>
</dbReference>
<feature type="transmembrane region" description="Helical" evidence="2">
    <location>
        <begin position="219"/>
        <end position="246"/>
    </location>
</feature>
<keyword evidence="2" id="KW-0812">Transmembrane</keyword>
<dbReference type="EMBL" id="JBEZFP010000052">
    <property type="protein sequence ID" value="MEU8135892.1"/>
    <property type="molecule type" value="Genomic_DNA"/>
</dbReference>
<keyword evidence="2" id="KW-0472">Membrane</keyword>
<evidence type="ECO:0000313" key="4">
    <source>
        <dbReference type="EMBL" id="MEU8135892.1"/>
    </source>
</evidence>
<feature type="transmembrane region" description="Helical" evidence="2">
    <location>
        <begin position="335"/>
        <end position="353"/>
    </location>
</feature>
<reference evidence="4 5" key="1">
    <citation type="submission" date="2024-06" db="EMBL/GenBank/DDBJ databases">
        <title>The Natural Products Discovery Center: Release of the First 8490 Sequenced Strains for Exploring Actinobacteria Biosynthetic Diversity.</title>
        <authorList>
            <person name="Kalkreuter E."/>
            <person name="Kautsar S.A."/>
            <person name="Yang D."/>
            <person name="Bader C.D."/>
            <person name="Teijaro C.N."/>
            <person name="Fluegel L."/>
            <person name="Davis C.M."/>
            <person name="Simpson J.R."/>
            <person name="Lauterbach L."/>
            <person name="Steele A.D."/>
            <person name="Gui C."/>
            <person name="Meng S."/>
            <person name="Li G."/>
            <person name="Viehrig K."/>
            <person name="Ye F."/>
            <person name="Su P."/>
            <person name="Kiefer A.F."/>
            <person name="Nichols A."/>
            <person name="Cepeda A.J."/>
            <person name="Yan W."/>
            <person name="Fan B."/>
            <person name="Jiang Y."/>
            <person name="Adhikari A."/>
            <person name="Zheng C.-J."/>
            <person name="Schuster L."/>
            <person name="Cowan T.M."/>
            <person name="Smanski M.J."/>
            <person name="Chevrette M.G."/>
            <person name="De Carvalho L.P.S."/>
            <person name="Shen B."/>
        </authorList>
    </citation>
    <scope>NUCLEOTIDE SEQUENCE [LARGE SCALE GENOMIC DNA]</scope>
    <source>
        <strain evidence="4 5">NPDC048946</strain>
    </source>
</reference>
<feature type="transmembrane region" description="Helical" evidence="2">
    <location>
        <begin position="307"/>
        <end position="326"/>
    </location>
</feature>
<evidence type="ECO:0000256" key="1">
    <source>
        <dbReference type="SAM" id="MobiDB-lite"/>
    </source>
</evidence>
<feature type="domain" description="Terminal beta-(1-&gt;2)-arabinofuranosyltransferase C-terminal" evidence="3">
    <location>
        <begin position="491"/>
        <end position="596"/>
    </location>
</feature>
<name>A0ABV3DL08_9ACTN</name>
<dbReference type="InterPro" id="IPR058983">
    <property type="entry name" value="AftB_C"/>
</dbReference>
<keyword evidence="2" id="KW-1133">Transmembrane helix</keyword>